<dbReference type="SUPFAM" id="SSF53474">
    <property type="entry name" value="alpha/beta-Hydrolases"/>
    <property type="match status" value="1"/>
</dbReference>
<dbReference type="PANTHER" id="PTHR37017">
    <property type="entry name" value="AB HYDROLASE-1 DOMAIN-CONTAINING PROTEIN-RELATED"/>
    <property type="match status" value="1"/>
</dbReference>
<dbReference type="GO" id="GO:0003824">
    <property type="term" value="F:catalytic activity"/>
    <property type="evidence" value="ECO:0007669"/>
    <property type="project" value="UniProtKB-ARBA"/>
</dbReference>
<dbReference type="InterPro" id="IPR021239">
    <property type="entry name" value="DUF2625"/>
</dbReference>
<comment type="caution">
    <text evidence="2">The sequence shown here is derived from an EMBL/GenBank/DDBJ whole genome shotgun (WGS) entry which is preliminary data.</text>
</comment>
<dbReference type="OrthoDB" id="9135783at2"/>
<dbReference type="Pfam" id="PF12697">
    <property type="entry name" value="Abhydrolase_6"/>
    <property type="match status" value="1"/>
</dbReference>
<keyword evidence="3" id="KW-1185">Reference proteome</keyword>
<evidence type="ECO:0000313" key="2">
    <source>
        <dbReference type="EMBL" id="TWG17172.1"/>
    </source>
</evidence>
<dbReference type="Pfam" id="PF10946">
    <property type="entry name" value="DUF2625"/>
    <property type="match status" value="1"/>
</dbReference>
<reference evidence="2 3" key="1">
    <citation type="submission" date="2019-06" db="EMBL/GenBank/DDBJ databases">
        <title>Sequencing the genomes of 1000 actinobacteria strains.</title>
        <authorList>
            <person name="Klenk H.-P."/>
        </authorList>
    </citation>
    <scope>NUCLEOTIDE SEQUENCE [LARGE SCALE GENOMIC DNA]</scope>
    <source>
        <strain evidence="2 3">DSM 45885</strain>
    </source>
</reference>
<proteinExistence type="predicted"/>
<dbReference type="InterPro" id="IPR052897">
    <property type="entry name" value="Sec-Metab_Biosynth_Hydrolase"/>
</dbReference>
<protein>
    <submittedName>
        <fullName evidence="2">Pimeloyl-ACP methyl ester carboxylesterase</fullName>
    </submittedName>
</protein>
<dbReference type="AlphaFoldDB" id="A0A561VZZ9"/>
<dbReference type="Proteomes" id="UP000317685">
    <property type="component" value="Unassembled WGS sequence"/>
</dbReference>
<evidence type="ECO:0000259" key="1">
    <source>
        <dbReference type="Pfam" id="PF12697"/>
    </source>
</evidence>
<dbReference type="InterPro" id="IPR000073">
    <property type="entry name" value="AB_hydrolase_1"/>
</dbReference>
<dbReference type="Gene3D" id="3.40.50.1820">
    <property type="entry name" value="alpha/beta hydrolase"/>
    <property type="match status" value="1"/>
</dbReference>
<dbReference type="PANTHER" id="PTHR37017:SF11">
    <property type="entry name" value="ESTERASE_LIPASE_THIOESTERASE DOMAIN-CONTAINING PROTEIN"/>
    <property type="match status" value="1"/>
</dbReference>
<sequence>MEGVTGDTRPRRPRGPRGGILLYDGWLGIFGGSPSAEVSLPSIGQVNAFPVDVDWTWTPTEGLIVANDVLGGVFFLNGLRPAAGRPGVPGEVIYFDPRSLDWTRMRLSHREWLTWSVSGELPHFYDGLLWPRWREDVAALRSDQGIAVLPSFWNGTAPATGMTRTILPMADILTFQFDAARRRGRSLAGVFGRYSVERAADHRSEHPCCDTPHAIYCTLEPVVAGSYRTPPGVSRRGDGRGNLMSTNGRGIENVVLVHGAFADGSGWRGVYDKLTTLGYRVTIVQNPLTSMEDDVAATTRVLDRQNGPTILVGHSWGGTVITETGVHPNVAGLVYVSALAPDAGETTAQQYEGFGPTPDFVIDVAEDGYGFLNPDTFKAGFAADASDADAAFLRDSQVPVNMAAFSTPVKNAAWRDKPSWAVIATDDRAFDQAMLQHMATRIKAKITNVAASHALFATQPGVVSDVIVTAAQNAGGAR</sequence>
<feature type="domain" description="AB hydrolase-1" evidence="1">
    <location>
        <begin position="254"/>
        <end position="465"/>
    </location>
</feature>
<accession>A0A561VZZ9</accession>
<gene>
    <name evidence="2" type="ORF">FHU34_112513</name>
</gene>
<dbReference type="EMBL" id="VIWZ01000001">
    <property type="protein sequence ID" value="TWG17172.1"/>
    <property type="molecule type" value="Genomic_DNA"/>
</dbReference>
<name>A0A561VZZ9_9ACTN</name>
<organism evidence="2 3">
    <name type="scientific">Micromonospora taraxaci</name>
    <dbReference type="NCBI Taxonomy" id="1316803"/>
    <lineage>
        <taxon>Bacteria</taxon>
        <taxon>Bacillati</taxon>
        <taxon>Actinomycetota</taxon>
        <taxon>Actinomycetes</taxon>
        <taxon>Micromonosporales</taxon>
        <taxon>Micromonosporaceae</taxon>
        <taxon>Micromonospora</taxon>
    </lineage>
</organism>
<dbReference type="InterPro" id="IPR029058">
    <property type="entry name" value="AB_hydrolase_fold"/>
</dbReference>
<evidence type="ECO:0000313" key="3">
    <source>
        <dbReference type="Proteomes" id="UP000317685"/>
    </source>
</evidence>